<dbReference type="RefSeq" id="WP_049992792.1">
    <property type="nucleotide sequence ID" value="NZ_CP031310.1"/>
</dbReference>
<evidence type="ECO:0000313" key="4">
    <source>
        <dbReference type="Proteomes" id="UP000296706"/>
    </source>
</evidence>
<dbReference type="Pfam" id="PF00128">
    <property type="entry name" value="Alpha-amylase"/>
    <property type="match status" value="1"/>
</dbReference>
<dbReference type="GO" id="GO:0016798">
    <property type="term" value="F:hydrolase activity, acting on glycosyl bonds"/>
    <property type="evidence" value="ECO:0007669"/>
    <property type="project" value="UniProtKB-KW"/>
</dbReference>
<dbReference type="SMART" id="SM00642">
    <property type="entry name" value="Aamy"/>
    <property type="match status" value="1"/>
</dbReference>
<feature type="region of interest" description="Disordered" evidence="1">
    <location>
        <begin position="1"/>
        <end position="27"/>
    </location>
</feature>
<name>A0A4D6HEN4_9EURY</name>
<dbReference type="InterPro" id="IPR013780">
    <property type="entry name" value="Glyco_hydro_b"/>
</dbReference>
<dbReference type="KEGG" id="hsn:DV733_15055"/>
<gene>
    <name evidence="3" type="ORF">DV733_15055</name>
</gene>
<proteinExistence type="predicted"/>
<reference evidence="3 4" key="1">
    <citation type="journal article" date="2019" name="Nat. Commun.">
        <title>A new type of DNA phosphorothioation-based antiviral system in archaea.</title>
        <authorList>
            <person name="Xiong L."/>
            <person name="Liu S."/>
            <person name="Chen S."/>
            <person name="Xiao Y."/>
            <person name="Zhu B."/>
            <person name="Gao Y."/>
            <person name="Zhang Y."/>
            <person name="Chen B."/>
            <person name="Luo J."/>
            <person name="Deng Z."/>
            <person name="Chen X."/>
            <person name="Wang L."/>
            <person name="Chen S."/>
        </authorList>
    </citation>
    <scope>NUCLEOTIDE SEQUENCE [LARGE SCALE GENOMIC DNA]</scope>
    <source>
        <strain evidence="3 4">CBA1105</strain>
    </source>
</reference>
<dbReference type="OrthoDB" id="34423at2157"/>
<keyword evidence="4" id="KW-1185">Reference proteome</keyword>
<dbReference type="InterPro" id="IPR017853">
    <property type="entry name" value="GH"/>
</dbReference>
<dbReference type="InterPro" id="IPR006047">
    <property type="entry name" value="GH13_cat_dom"/>
</dbReference>
<dbReference type="Gene3D" id="3.20.20.80">
    <property type="entry name" value="Glycosidases"/>
    <property type="match status" value="1"/>
</dbReference>
<dbReference type="EMBL" id="CP031310">
    <property type="protein sequence ID" value="QCC52469.1"/>
    <property type="molecule type" value="Genomic_DNA"/>
</dbReference>
<dbReference type="SUPFAM" id="SSF51445">
    <property type="entry name" value="(Trans)glycosidases"/>
    <property type="match status" value="1"/>
</dbReference>
<feature type="domain" description="Glycosyl hydrolase family 13 catalytic" evidence="2">
    <location>
        <begin position="267"/>
        <end position="590"/>
    </location>
</feature>
<evidence type="ECO:0000313" key="3">
    <source>
        <dbReference type="EMBL" id="QCC52469.1"/>
    </source>
</evidence>
<dbReference type="AlphaFoldDB" id="A0A4D6HEN4"/>
<dbReference type="Proteomes" id="UP000296706">
    <property type="component" value="Chromosome"/>
</dbReference>
<dbReference type="Gene3D" id="2.60.40.1180">
    <property type="entry name" value="Golgi alpha-mannosidase II"/>
    <property type="match status" value="1"/>
</dbReference>
<organism evidence="3 4">
    <name type="scientific">Halapricum salinum</name>
    <dbReference type="NCBI Taxonomy" id="1457250"/>
    <lineage>
        <taxon>Archaea</taxon>
        <taxon>Methanobacteriati</taxon>
        <taxon>Methanobacteriota</taxon>
        <taxon>Stenosarchaea group</taxon>
        <taxon>Halobacteria</taxon>
        <taxon>Halobacteriales</taxon>
        <taxon>Haloarculaceae</taxon>
        <taxon>Halapricum</taxon>
    </lineage>
</organism>
<protein>
    <submittedName>
        <fullName evidence="3">Alpha-amylase</fullName>
    </submittedName>
</protein>
<dbReference type="STRING" id="1457250.GCA_000755225_01884"/>
<dbReference type="GeneID" id="39849205"/>
<dbReference type="CDD" id="cd11313">
    <property type="entry name" value="AmyAc_arch_bac_AmyA"/>
    <property type="match status" value="1"/>
</dbReference>
<dbReference type="SUPFAM" id="SSF51011">
    <property type="entry name" value="Glycosyl hydrolase domain"/>
    <property type="match status" value="1"/>
</dbReference>
<evidence type="ECO:0000259" key="2">
    <source>
        <dbReference type="SMART" id="SM00642"/>
    </source>
</evidence>
<sequence>MHHPGPPRFATVGTPVELAPRDPDPDVEDTISWSVLDSPLGSSVSLGDDAVEELLPDEPGVYTLEMTAPDGPHELTVRAYPDVTREVTFSVDAHELPEAEDVFVSAPFNEHLLGRDRPSYEDGTFSFETELEPGVHSAMFVPDGDYRSSARDTIEVDGPERPRVTLDATVSEGVVRFEADPRPGPNTDEALDVEFFVDDRDTLDGRLEISDRTATCPLAAIDDSVRVHAVAVGARHSIADAVEVSNDGSVTRLYESPEWVADATMYEIFTRSFTGQADASFEALESRVPYLEWLGVDTLWMTPILESYAPQRDDDGYERGGPHGYHTLDYFRTASDLGTREEFESFVETCHDHGVRVIFDLVVNHTSIHHPHFQMASAGLPAYEDWYVFEDGGPQHYFAWRSIPNLDYTSLAVREHILSVVDEWAEVVDGFRCDVAWGVPHGFWQEVYDSVKSRDAEFLMLDETIPRDPLAGEGGFDLHYDTTLYGQFRKIGDGDAPASTLLDAVEAADREGFSPRSNHLRYIENHDEDRYLDEFGRARQRAAAAATLTLPGMPMLYYGQETGMTHFRKPMEWGGDPELTRFHRRLVQTRNELTALSRGDLQKVSWAGDDDIVAFAREYEGERVVVALHFGDGHSEVTIDEPVETVDRLSGDEVAVDTDEDGTTVSVDSVVVLDV</sequence>
<dbReference type="GO" id="GO:0005975">
    <property type="term" value="P:carbohydrate metabolic process"/>
    <property type="evidence" value="ECO:0007669"/>
    <property type="project" value="InterPro"/>
</dbReference>
<accession>A0A4D6HEN4</accession>
<dbReference type="PANTHER" id="PTHR10357">
    <property type="entry name" value="ALPHA-AMYLASE FAMILY MEMBER"/>
    <property type="match status" value="1"/>
</dbReference>
<evidence type="ECO:0000256" key="1">
    <source>
        <dbReference type="SAM" id="MobiDB-lite"/>
    </source>
</evidence>